<keyword evidence="4" id="KW-0812">Transmembrane</keyword>
<dbReference type="OrthoDB" id="6196975at2"/>
<dbReference type="CDD" id="cd06314">
    <property type="entry name" value="PBP1_tmGBP"/>
    <property type="match status" value="1"/>
</dbReference>
<dbReference type="Gene3D" id="3.40.50.2300">
    <property type="match status" value="2"/>
</dbReference>
<evidence type="ECO:0000256" key="3">
    <source>
        <dbReference type="ARBA" id="ARBA00022729"/>
    </source>
</evidence>
<dbReference type="AlphaFoldDB" id="W4VNG1"/>
<dbReference type="InterPro" id="IPR028082">
    <property type="entry name" value="Peripla_BP_I"/>
</dbReference>
<evidence type="ECO:0000256" key="4">
    <source>
        <dbReference type="SAM" id="Phobius"/>
    </source>
</evidence>
<comment type="subcellular location">
    <subcellularLocation>
        <location evidence="1">Cell envelope</location>
    </subcellularLocation>
</comment>
<dbReference type="eggNOG" id="COG1879">
    <property type="taxonomic scope" value="Bacteria"/>
</dbReference>
<comment type="similarity">
    <text evidence="2">Belongs to the bacterial solute-binding protein 2 family.</text>
</comment>
<evidence type="ECO:0000259" key="5">
    <source>
        <dbReference type="Pfam" id="PF13407"/>
    </source>
</evidence>
<dbReference type="EMBL" id="BAVS01000022">
    <property type="protein sequence ID" value="GAE94299.1"/>
    <property type="molecule type" value="Genomic_DNA"/>
</dbReference>
<proteinExistence type="inferred from homology"/>
<feature type="domain" description="Periplasmic binding protein" evidence="5">
    <location>
        <begin position="52"/>
        <end position="305"/>
    </location>
</feature>
<evidence type="ECO:0000313" key="7">
    <source>
        <dbReference type="Proteomes" id="UP000019102"/>
    </source>
</evidence>
<organism evidence="6 7">
    <name type="scientific">Gracilibacillus boraciitolerans JCM 21714</name>
    <dbReference type="NCBI Taxonomy" id="1298598"/>
    <lineage>
        <taxon>Bacteria</taxon>
        <taxon>Bacillati</taxon>
        <taxon>Bacillota</taxon>
        <taxon>Bacilli</taxon>
        <taxon>Bacillales</taxon>
        <taxon>Bacillaceae</taxon>
        <taxon>Gracilibacillus</taxon>
    </lineage>
</organism>
<dbReference type="PANTHER" id="PTHR46847">
    <property type="entry name" value="D-ALLOSE-BINDING PERIPLASMIC PROTEIN-RELATED"/>
    <property type="match status" value="1"/>
</dbReference>
<comment type="caution">
    <text evidence="6">The sequence shown here is derived from an EMBL/GenBank/DDBJ whole genome shotgun (WGS) entry which is preliminary data.</text>
</comment>
<keyword evidence="7" id="KW-1185">Reference proteome</keyword>
<protein>
    <recommendedName>
        <fullName evidence="5">Periplasmic binding protein domain-containing protein</fullName>
    </recommendedName>
</protein>
<evidence type="ECO:0000256" key="1">
    <source>
        <dbReference type="ARBA" id="ARBA00004196"/>
    </source>
</evidence>
<evidence type="ECO:0000313" key="6">
    <source>
        <dbReference type="EMBL" id="GAE94299.1"/>
    </source>
</evidence>
<dbReference type="SUPFAM" id="SSF53822">
    <property type="entry name" value="Periplasmic binding protein-like I"/>
    <property type="match status" value="1"/>
</dbReference>
<dbReference type="PANTHER" id="PTHR46847:SF1">
    <property type="entry name" value="D-ALLOSE-BINDING PERIPLASMIC PROTEIN-RELATED"/>
    <property type="match status" value="1"/>
</dbReference>
<keyword evidence="3" id="KW-0732">Signal</keyword>
<keyword evidence="4" id="KW-1133">Transmembrane helix</keyword>
<evidence type="ECO:0000256" key="2">
    <source>
        <dbReference type="ARBA" id="ARBA00007639"/>
    </source>
</evidence>
<dbReference type="Proteomes" id="UP000019102">
    <property type="component" value="Unassembled WGS sequence"/>
</dbReference>
<dbReference type="Pfam" id="PF13407">
    <property type="entry name" value="Peripla_BP_4"/>
    <property type="match status" value="1"/>
</dbReference>
<dbReference type="RefSeq" id="WP_035724839.1">
    <property type="nucleotide sequence ID" value="NZ_BAVS01000022.1"/>
</dbReference>
<dbReference type="GO" id="GO:0030246">
    <property type="term" value="F:carbohydrate binding"/>
    <property type="evidence" value="ECO:0007669"/>
    <property type="project" value="UniProtKB-ARBA"/>
</dbReference>
<dbReference type="GO" id="GO:0030313">
    <property type="term" value="C:cell envelope"/>
    <property type="evidence" value="ECO:0007669"/>
    <property type="project" value="UniProtKB-SubCell"/>
</dbReference>
<name>W4VNG1_9BACI</name>
<accession>W4VNG1</accession>
<sequence length="337" mass="37637">MNRTFIIYAILISLFITTLGFFFYFYQQVQIFDKKLEETNSSETRSSKHHFVLIGEEMGHDYWRLVGEGAKKAESRYDVVVQYEGGPKRSNPDEQLKLFDMAIKSKVDGIIIQALNDEFTPMINKAVKKGIPVITIDTDAPESMRSTYIGTDNYKAGQMAGQALIEDTDGKAIIGIVTGGMDKDNHQHQLRLEGFKDTIAQVEGIKIVAMAESNLSRVKAEEKAYEMLTEHDDITAFYGTSSLDGMGIVAAANNLNKNDLYVMTFDTLTENIRLLKKGKIDAIVGQQPFEMGEKSIEIMLDLLTGGNSVQDVYQTNVTIIRTSDLPLKGSERMGLLD</sequence>
<keyword evidence="4" id="KW-0472">Membrane</keyword>
<dbReference type="STRING" id="1298598.JCM21714_3446"/>
<reference evidence="6 7" key="1">
    <citation type="journal article" date="2014" name="Genome Announc.">
        <title>Draft Genome Sequence of the Boron-Tolerant and Moderately Halotolerant Bacterium Gracilibacillus boraciitolerans JCM 21714T.</title>
        <authorList>
            <person name="Ahmed I."/>
            <person name="Oshima K."/>
            <person name="Suda W."/>
            <person name="Kitamura K."/>
            <person name="Iida T."/>
            <person name="Ohmori Y."/>
            <person name="Fujiwara T."/>
            <person name="Hattori M."/>
            <person name="Ohkuma M."/>
        </authorList>
    </citation>
    <scope>NUCLEOTIDE SEQUENCE [LARGE SCALE GENOMIC DNA]</scope>
    <source>
        <strain evidence="6 7">JCM 21714</strain>
    </source>
</reference>
<feature type="transmembrane region" description="Helical" evidence="4">
    <location>
        <begin position="6"/>
        <end position="26"/>
    </location>
</feature>
<gene>
    <name evidence="6" type="ORF">JCM21714_3446</name>
</gene>
<dbReference type="InterPro" id="IPR025997">
    <property type="entry name" value="SBP_2_dom"/>
</dbReference>